<evidence type="ECO:0000256" key="1">
    <source>
        <dbReference type="ARBA" id="ARBA00009986"/>
    </source>
</evidence>
<dbReference type="SUPFAM" id="SSF53720">
    <property type="entry name" value="ALDH-like"/>
    <property type="match status" value="1"/>
</dbReference>
<dbReference type="Pfam" id="PF00171">
    <property type="entry name" value="Aldedh"/>
    <property type="match status" value="1"/>
</dbReference>
<keyword evidence="5" id="KW-1185">Reference proteome</keyword>
<comment type="caution">
    <text evidence="4">The sequence shown here is derived from an EMBL/GenBank/DDBJ whole genome shotgun (WGS) entry which is preliminary data.</text>
</comment>
<reference evidence="5" key="1">
    <citation type="submission" date="2017-05" db="EMBL/GenBank/DDBJ databases">
        <title>Complete and WGS of Bordetella genogroups.</title>
        <authorList>
            <person name="Spilker T."/>
            <person name="Lipuma J."/>
        </authorList>
    </citation>
    <scope>NUCLEOTIDE SEQUENCE [LARGE SCALE GENOMIC DNA]</scope>
    <source>
        <strain evidence="5">AU8856</strain>
    </source>
</reference>
<evidence type="ECO:0000313" key="5">
    <source>
        <dbReference type="Proteomes" id="UP000215767"/>
    </source>
</evidence>
<dbReference type="InterPro" id="IPR015590">
    <property type="entry name" value="Aldehyde_DH_dom"/>
</dbReference>
<evidence type="ECO:0000256" key="2">
    <source>
        <dbReference type="ARBA" id="ARBA00023002"/>
    </source>
</evidence>
<dbReference type="InterPro" id="IPR016163">
    <property type="entry name" value="Ald_DH_C"/>
</dbReference>
<dbReference type="Gene3D" id="3.40.605.10">
    <property type="entry name" value="Aldehyde Dehydrogenase, Chain A, domain 1"/>
    <property type="match status" value="1"/>
</dbReference>
<evidence type="ECO:0000259" key="3">
    <source>
        <dbReference type="Pfam" id="PF00171"/>
    </source>
</evidence>
<dbReference type="InterPro" id="IPR051020">
    <property type="entry name" value="ALDH-related_metabolic_enz"/>
</dbReference>
<keyword evidence="2" id="KW-0560">Oxidoreductase</keyword>
<evidence type="ECO:0000313" key="4">
    <source>
        <dbReference type="EMBL" id="OZI61001.1"/>
    </source>
</evidence>
<accession>A0A261UHE6</accession>
<proteinExistence type="inferred from homology"/>
<dbReference type="InterPro" id="IPR016161">
    <property type="entry name" value="Ald_DH/histidinol_DH"/>
</dbReference>
<dbReference type="OrthoDB" id="6187633at2"/>
<dbReference type="GO" id="GO:0008911">
    <property type="term" value="F:lactaldehyde dehydrogenase (NAD+) activity"/>
    <property type="evidence" value="ECO:0007669"/>
    <property type="project" value="TreeGrafter"/>
</dbReference>
<name>A0A261UHE6_9BORD</name>
<organism evidence="4 5">
    <name type="scientific">Bordetella genomosp. 11</name>
    <dbReference type="NCBI Taxonomy" id="1416808"/>
    <lineage>
        <taxon>Bacteria</taxon>
        <taxon>Pseudomonadati</taxon>
        <taxon>Pseudomonadota</taxon>
        <taxon>Betaproteobacteria</taxon>
        <taxon>Burkholderiales</taxon>
        <taxon>Alcaligenaceae</taxon>
        <taxon>Bordetella</taxon>
    </lineage>
</organism>
<dbReference type="Gene3D" id="3.40.309.10">
    <property type="entry name" value="Aldehyde Dehydrogenase, Chain A, domain 2"/>
    <property type="match status" value="1"/>
</dbReference>
<sequence>MGKIQSYIHGETVDHAGKIFCCVSPVDASPVGDLVDAPDEVVARAVQDAEQAFRTARKLPAADRIGWLLKAADAIEAHAAELVELIIRDIGKPRRAATFEVGRAAQFIRATAAQAQTFGGECLPLDVTQPGAGRIGITRHVPYGVVAAITPFNAPINLLIQKVAPALAVGNTVVVKPHPAGTRVALKVAELFVKAGLPAGMFNVVTGDRGPALALAGAPEVAVVTFTGGTKAGEALIRAAGARKFVAELGSNAANIVLDDADLRDAATRIAAAGFEASGQQCVSAQRVIVATGVYEEFLAHFVKAASALRAGDPNDPQMDLGPMVSLAQAERVMAMARGAVASGGRYALEPRQDKCMVTPGILVDVPRSASLWCDEVFGPLVLVERAADVDEALRLANDSPFGLQGAVFTRDIARALRFADEFDVGSMWINEASRFRLDTYPFGGVKQSGFGREGVRYAMEELSQLKFVGIRPVA</sequence>
<dbReference type="EMBL" id="NEVS01000004">
    <property type="protein sequence ID" value="OZI61001.1"/>
    <property type="molecule type" value="Genomic_DNA"/>
</dbReference>
<dbReference type="Proteomes" id="UP000215767">
    <property type="component" value="Unassembled WGS sequence"/>
</dbReference>
<dbReference type="RefSeq" id="WP_094842409.1">
    <property type="nucleotide sequence ID" value="NZ_NEVS01000004.1"/>
</dbReference>
<dbReference type="InterPro" id="IPR016162">
    <property type="entry name" value="Ald_DH_N"/>
</dbReference>
<dbReference type="PANTHER" id="PTHR42991:SF1">
    <property type="entry name" value="ALDEHYDE DEHYDROGENASE"/>
    <property type="match status" value="1"/>
</dbReference>
<protein>
    <recommendedName>
        <fullName evidence="3">Aldehyde dehydrogenase domain-containing protein</fullName>
    </recommendedName>
</protein>
<feature type="domain" description="Aldehyde dehydrogenase" evidence="3">
    <location>
        <begin position="18"/>
        <end position="469"/>
    </location>
</feature>
<gene>
    <name evidence="4" type="ORF">CAL28_16745</name>
</gene>
<dbReference type="AlphaFoldDB" id="A0A261UHE6"/>
<comment type="similarity">
    <text evidence="1">Belongs to the aldehyde dehydrogenase family.</text>
</comment>
<dbReference type="PANTHER" id="PTHR42991">
    <property type="entry name" value="ALDEHYDE DEHYDROGENASE"/>
    <property type="match status" value="1"/>
</dbReference>